<comment type="subcellular location">
    <subcellularLocation>
        <location evidence="1">Membrane</location>
        <topology evidence="1">Multi-pass membrane protein</topology>
    </subcellularLocation>
</comment>
<gene>
    <name evidence="9" type="ORF">BO72DRAFT_493618</name>
</gene>
<organism evidence="9 10">
    <name type="scientific">Aspergillus fijiensis CBS 313.89</name>
    <dbReference type="NCBI Taxonomy" id="1448319"/>
    <lineage>
        <taxon>Eukaryota</taxon>
        <taxon>Fungi</taxon>
        <taxon>Dikarya</taxon>
        <taxon>Ascomycota</taxon>
        <taxon>Pezizomycotina</taxon>
        <taxon>Eurotiomycetes</taxon>
        <taxon>Eurotiomycetidae</taxon>
        <taxon>Eurotiales</taxon>
        <taxon>Aspergillaceae</taxon>
        <taxon>Aspergillus</taxon>
    </lineage>
</organism>
<dbReference type="PANTHER" id="PTHR33048">
    <property type="entry name" value="PTH11-LIKE INTEGRAL MEMBRANE PROTEIN (AFU_ORTHOLOGUE AFUA_5G11245)"/>
    <property type="match status" value="1"/>
</dbReference>
<dbReference type="Pfam" id="PF20684">
    <property type="entry name" value="Fung_rhodopsin"/>
    <property type="match status" value="1"/>
</dbReference>
<dbReference type="InterPro" id="IPR052337">
    <property type="entry name" value="SAT4-like"/>
</dbReference>
<comment type="similarity">
    <text evidence="5">Belongs to the SAT4 family.</text>
</comment>
<name>A0A8G1RW36_9EURO</name>
<feature type="transmembrane region" description="Helical" evidence="7">
    <location>
        <begin position="142"/>
        <end position="166"/>
    </location>
</feature>
<evidence type="ECO:0000256" key="3">
    <source>
        <dbReference type="ARBA" id="ARBA00022989"/>
    </source>
</evidence>
<keyword evidence="3 7" id="KW-1133">Transmembrane helix</keyword>
<proteinExistence type="inferred from homology"/>
<evidence type="ECO:0000259" key="8">
    <source>
        <dbReference type="Pfam" id="PF20684"/>
    </source>
</evidence>
<feature type="compositionally biased region" description="Basic and acidic residues" evidence="6">
    <location>
        <begin position="333"/>
        <end position="344"/>
    </location>
</feature>
<dbReference type="EMBL" id="KZ824630">
    <property type="protein sequence ID" value="RAK80274.1"/>
    <property type="molecule type" value="Genomic_DNA"/>
</dbReference>
<feature type="transmembrane region" description="Helical" evidence="7">
    <location>
        <begin position="266"/>
        <end position="287"/>
    </location>
</feature>
<dbReference type="AlphaFoldDB" id="A0A8G1RW36"/>
<feature type="transmembrane region" description="Helical" evidence="7">
    <location>
        <begin position="29"/>
        <end position="51"/>
    </location>
</feature>
<evidence type="ECO:0000256" key="1">
    <source>
        <dbReference type="ARBA" id="ARBA00004141"/>
    </source>
</evidence>
<evidence type="ECO:0000256" key="7">
    <source>
        <dbReference type="SAM" id="Phobius"/>
    </source>
</evidence>
<evidence type="ECO:0000256" key="6">
    <source>
        <dbReference type="SAM" id="MobiDB-lite"/>
    </source>
</evidence>
<evidence type="ECO:0000313" key="10">
    <source>
        <dbReference type="Proteomes" id="UP000249789"/>
    </source>
</evidence>
<feature type="transmembrane region" description="Helical" evidence="7">
    <location>
        <begin position="113"/>
        <end position="130"/>
    </location>
</feature>
<reference evidence="9 10" key="1">
    <citation type="submission" date="2018-02" db="EMBL/GenBank/DDBJ databases">
        <title>The genomes of Aspergillus section Nigri reveals drivers in fungal speciation.</title>
        <authorList>
            <consortium name="DOE Joint Genome Institute"/>
            <person name="Vesth T.C."/>
            <person name="Nybo J."/>
            <person name="Theobald S."/>
            <person name="Brandl J."/>
            <person name="Frisvad J.C."/>
            <person name="Nielsen K.F."/>
            <person name="Lyhne E.K."/>
            <person name="Kogle M.E."/>
            <person name="Kuo A."/>
            <person name="Riley R."/>
            <person name="Clum A."/>
            <person name="Nolan M."/>
            <person name="Lipzen A."/>
            <person name="Salamov A."/>
            <person name="Henrissat B."/>
            <person name="Wiebenga A."/>
            <person name="De vries R.P."/>
            <person name="Grigoriev I.V."/>
            <person name="Mortensen U.H."/>
            <person name="Andersen M.R."/>
            <person name="Baker S.E."/>
        </authorList>
    </citation>
    <scope>NUCLEOTIDE SEQUENCE [LARGE SCALE GENOMIC DNA]</scope>
    <source>
        <strain evidence="9 10">CBS 313.89</strain>
    </source>
</reference>
<keyword evidence="4 7" id="KW-0472">Membrane</keyword>
<feature type="transmembrane region" description="Helical" evidence="7">
    <location>
        <begin position="230"/>
        <end position="254"/>
    </location>
</feature>
<keyword evidence="2 7" id="KW-0812">Transmembrane</keyword>
<evidence type="ECO:0000256" key="5">
    <source>
        <dbReference type="ARBA" id="ARBA00038359"/>
    </source>
</evidence>
<keyword evidence="10" id="KW-1185">Reference proteome</keyword>
<evidence type="ECO:0000256" key="4">
    <source>
        <dbReference type="ARBA" id="ARBA00023136"/>
    </source>
</evidence>
<dbReference type="VEuPathDB" id="FungiDB:BO72DRAFT_493618"/>
<feature type="region of interest" description="Disordered" evidence="6">
    <location>
        <begin position="314"/>
        <end position="402"/>
    </location>
</feature>
<evidence type="ECO:0000313" key="9">
    <source>
        <dbReference type="EMBL" id="RAK80274.1"/>
    </source>
</evidence>
<dbReference type="Proteomes" id="UP000249789">
    <property type="component" value="Unassembled WGS sequence"/>
</dbReference>
<feature type="transmembrane region" description="Helical" evidence="7">
    <location>
        <begin position="197"/>
        <end position="218"/>
    </location>
</feature>
<feature type="transmembrane region" description="Helical" evidence="7">
    <location>
        <begin position="63"/>
        <end position="84"/>
    </location>
</feature>
<dbReference type="OrthoDB" id="5329176at2759"/>
<accession>A0A8G1RW36</accession>
<sequence>MPGGLNPPLSVIESWPAPNTVNPDSHGPAAIVVAAVFGGIAIVTVVVRLYARCLIQHTGGIDDILIALALLPTLGLIISVPIASEVYGEKHHTWDNSVTNLIGERKVAAASELFYVLASGLIKTSVLLFYRRMSQRTVSPRFRALIWVSIGSVVAYSVAFVLALFLSCRPLRAFWRQVDPAWALTHHYRCYDEGAHLIAATSISLAQDLLATTLPAVFCIRLHMRRRQKVALTAVFSVGYLTAVVAGIRIYFLWRMFYASYDGSWMAWYCWVLALLEVALAATSASLPAVKVFFRWYQVPSSLAGKLRSLKLSHSHSHSTRTPTGQSGSHGGHNRERTRGRQSGDTDQYLVTMETASGDEHPRMVELEALSSPSGEGEERERELSKGAAEKSCPCGGRDDIV</sequence>
<dbReference type="InterPro" id="IPR049326">
    <property type="entry name" value="Rhodopsin_dom_fungi"/>
</dbReference>
<dbReference type="PANTHER" id="PTHR33048:SF129">
    <property type="entry name" value="INTEGRAL MEMBRANE PROTEIN-RELATED"/>
    <property type="match status" value="1"/>
</dbReference>
<dbReference type="RefSeq" id="XP_040804284.1">
    <property type="nucleotide sequence ID" value="XM_040948395.1"/>
</dbReference>
<feature type="compositionally biased region" description="Basic and acidic residues" evidence="6">
    <location>
        <begin position="377"/>
        <end position="389"/>
    </location>
</feature>
<protein>
    <recommendedName>
        <fullName evidence="8">Rhodopsin domain-containing protein</fullName>
    </recommendedName>
</protein>
<evidence type="ECO:0000256" key="2">
    <source>
        <dbReference type="ARBA" id="ARBA00022692"/>
    </source>
</evidence>
<dbReference type="GO" id="GO:0016020">
    <property type="term" value="C:membrane"/>
    <property type="evidence" value="ECO:0007669"/>
    <property type="project" value="UniProtKB-SubCell"/>
</dbReference>
<feature type="domain" description="Rhodopsin" evidence="8">
    <location>
        <begin position="47"/>
        <end position="295"/>
    </location>
</feature>
<dbReference type="GeneID" id="63865728"/>